<keyword evidence="1" id="KW-0175">Coiled coil</keyword>
<comment type="caution">
    <text evidence="4">The sequence shown here is derived from an EMBL/GenBank/DDBJ whole genome shotgun (WGS) entry which is preliminary data.</text>
</comment>
<protein>
    <recommendedName>
        <fullName evidence="3">DUF4349 domain-containing protein</fullName>
    </recommendedName>
</protein>
<accession>A0A4Q0NYF1</accession>
<keyword evidence="2" id="KW-1133">Transmembrane helix</keyword>
<sequence length="272" mass="31395">MKILGFLMLSMVYMCSSGGSESSIDIGALEMEEAAYNDLSYQKQNSSTDSDINLEQQIIKTGNLRFETQNLSETKSTILKAVEATDGYIQNERSGKDYQSNYQELQLRIPSKNFQQALTIISKGIEFYDEKSISQRDVTEEFIDLEARLKAKRELENRYLQLLERAKSVKEILEIERELSTIREEIEAKEGRLNYLKKQVSYSTLTVYFYKTTVESGVTHSYGSKIIQALKGGWQGISTFLLGILYIWPFIILLILAIFLIRRWQRKKALKK</sequence>
<keyword evidence="2" id="KW-0812">Transmembrane</keyword>
<keyword evidence="2" id="KW-0472">Membrane</keyword>
<dbReference type="RefSeq" id="WP_128759549.1">
    <property type="nucleotide sequence ID" value="NZ_QOVI01000001.1"/>
</dbReference>
<name>A0A4Q0NYF1_9FLAO</name>
<evidence type="ECO:0000256" key="2">
    <source>
        <dbReference type="SAM" id="Phobius"/>
    </source>
</evidence>
<keyword evidence="5" id="KW-1185">Reference proteome</keyword>
<feature type="coiled-coil region" evidence="1">
    <location>
        <begin position="145"/>
        <end position="199"/>
    </location>
</feature>
<feature type="transmembrane region" description="Helical" evidence="2">
    <location>
        <begin position="240"/>
        <end position="261"/>
    </location>
</feature>
<evidence type="ECO:0000259" key="3">
    <source>
        <dbReference type="Pfam" id="PF14257"/>
    </source>
</evidence>
<evidence type="ECO:0000313" key="4">
    <source>
        <dbReference type="EMBL" id="RXG17953.1"/>
    </source>
</evidence>
<dbReference type="OrthoDB" id="5381491at2"/>
<evidence type="ECO:0000256" key="1">
    <source>
        <dbReference type="SAM" id="Coils"/>
    </source>
</evidence>
<dbReference type="AlphaFoldDB" id="A0A4Q0NYF1"/>
<dbReference type="Pfam" id="PF14257">
    <property type="entry name" value="DUF4349"/>
    <property type="match status" value="1"/>
</dbReference>
<dbReference type="InterPro" id="IPR025645">
    <property type="entry name" value="DUF4349"/>
</dbReference>
<reference evidence="4 5" key="1">
    <citation type="submission" date="2018-07" db="EMBL/GenBank/DDBJ databases">
        <title>Leeuwenhoekiella genomics.</title>
        <authorList>
            <person name="Tahon G."/>
            <person name="Willems A."/>
        </authorList>
    </citation>
    <scope>NUCLEOTIDE SEQUENCE [LARGE SCALE GENOMIC DNA]</scope>
    <source>
        <strain evidence="4 5">R-50232</strain>
    </source>
</reference>
<evidence type="ECO:0000313" key="5">
    <source>
        <dbReference type="Proteomes" id="UP000289821"/>
    </source>
</evidence>
<gene>
    <name evidence="4" type="ORF">DSM04_101138</name>
</gene>
<dbReference type="EMBL" id="QOVI01000001">
    <property type="protein sequence ID" value="RXG17953.1"/>
    <property type="molecule type" value="Genomic_DNA"/>
</dbReference>
<dbReference type="Proteomes" id="UP000289821">
    <property type="component" value="Unassembled WGS sequence"/>
</dbReference>
<proteinExistence type="predicted"/>
<feature type="domain" description="DUF4349" evidence="3">
    <location>
        <begin position="56"/>
        <end position="261"/>
    </location>
</feature>
<organism evidence="4 5">
    <name type="scientific">Leeuwenhoekiella aestuarii</name>
    <dbReference type="NCBI Taxonomy" id="2249426"/>
    <lineage>
        <taxon>Bacteria</taxon>
        <taxon>Pseudomonadati</taxon>
        <taxon>Bacteroidota</taxon>
        <taxon>Flavobacteriia</taxon>
        <taxon>Flavobacteriales</taxon>
        <taxon>Flavobacteriaceae</taxon>
        <taxon>Leeuwenhoekiella</taxon>
    </lineage>
</organism>